<dbReference type="EMBL" id="CAJVPI010000196">
    <property type="protein sequence ID" value="CAG8498837.1"/>
    <property type="molecule type" value="Genomic_DNA"/>
</dbReference>
<accession>A0A9N8ZK87</accession>
<evidence type="ECO:0000313" key="3">
    <source>
        <dbReference type="Proteomes" id="UP000789739"/>
    </source>
</evidence>
<feature type="transmembrane region" description="Helical" evidence="1">
    <location>
        <begin position="20"/>
        <end position="37"/>
    </location>
</feature>
<name>A0A9N8ZK87_9GLOM</name>
<dbReference type="OrthoDB" id="6604875at2759"/>
<reference evidence="2" key="1">
    <citation type="submission" date="2021-06" db="EMBL/GenBank/DDBJ databases">
        <authorList>
            <person name="Kallberg Y."/>
            <person name="Tangrot J."/>
            <person name="Rosling A."/>
        </authorList>
    </citation>
    <scope>NUCLEOTIDE SEQUENCE</scope>
    <source>
        <strain evidence="2">BR232B</strain>
    </source>
</reference>
<gene>
    <name evidence="2" type="ORF">PBRASI_LOCUS2498</name>
</gene>
<protein>
    <submittedName>
        <fullName evidence="2">2169_t:CDS:1</fullName>
    </submittedName>
</protein>
<organism evidence="2 3">
    <name type="scientific">Paraglomus brasilianum</name>
    <dbReference type="NCBI Taxonomy" id="144538"/>
    <lineage>
        <taxon>Eukaryota</taxon>
        <taxon>Fungi</taxon>
        <taxon>Fungi incertae sedis</taxon>
        <taxon>Mucoromycota</taxon>
        <taxon>Glomeromycotina</taxon>
        <taxon>Glomeromycetes</taxon>
        <taxon>Paraglomerales</taxon>
        <taxon>Paraglomeraceae</taxon>
        <taxon>Paraglomus</taxon>
    </lineage>
</organism>
<keyword evidence="1" id="KW-0812">Transmembrane</keyword>
<keyword evidence="1" id="KW-0472">Membrane</keyword>
<dbReference type="AlphaFoldDB" id="A0A9N8ZK87"/>
<evidence type="ECO:0000313" key="2">
    <source>
        <dbReference type="EMBL" id="CAG8498837.1"/>
    </source>
</evidence>
<dbReference type="Proteomes" id="UP000789739">
    <property type="component" value="Unassembled WGS sequence"/>
</dbReference>
<feature type="transmembrane region" description="Helical" evidence="1">
    <location>
        <begin position="49"/>
        <end position="69"/>
    </location>
</feature>
<keyword evidence="1" id="KW-1133">Transmembrane helix</keyword>
<keyword evidence="3" id="KW-1185">Reference proteome</keyword>
<sequence>MPDNTARKEKEYQDCMLCKVIGASVLSGVGMYSLYLAKSMRNVPRTGVRRTVFGIMGIGFLSVGTYRAVM</sequence>
<evidence type="ECO:0000256" key="1">
    <source>
        <dbReference type="SAM" id="Phobius"/>
    </source>
</evidence>
<proteinExistence type="predicted"/>
<comment type="caution">
    <text evidence="2">The sequence shown here is derived from an EMBL/GenBank/DDBJ whole genome shotgun (WGS) entry which is preliminary data.</text>
</comment>